<evidence type="ECO:0000313" key="2">
    <source>
        <dbReference type="Proteomes" id="UP000823632"/>
    </source>
</evidence>
<dbReference type="EMBL" id="JADIND010000151">
    <property type="protein sequence ID" value="MBO8431105.1"/>
    <property type="molecule type" value="Genomic_DNA"/>
</dbReference>
<evidence type="ECO:0000313" key="1">
    <source>
        <dbReference type="EMBL" id="MBO8431105.1"/>
    </source>
</evidence>
<organism evidence="1 2">
    <name type="scientific">Candidatus Scatousia excrementipullorum</name>
    <dbReference type="NCBI Taxonomy" id="2840936"/>
    <lineage>
        <taxon>Bacteria</taxon>
        <taxon>Candidatus Scatousia</taxon>
    </lineage>
</organism>
<proteinExistence type="predicted"/>
<gene>
    <name evidence="1" type="ORF">IAC76_06920</name>
</gene>
<name>A0A9D9GXW5_9BACT</name>
<accession>A0A9D9GXW5</accession>
<dbReference type="AlphaFoldDB" id="A0A9D9GXW5"/>
<sequence>MNEYINISKASSSSLVEKAGASTAFNSFIPIKEIAQAKGLKSTRSIRMEINKPESKYISREVKVNGGMSYEILFSSLEPELQQKLRECETKSTAIVPLNYKPPVITDKARQTANHRMNIVKAALEHRNKYPTIKQADAEFLDLYNSGLYLPKAYEFLGSISIGTLRRYIQAYKKTGNAESLIPQYKITKQGEYNSILDDNMKKVLLALLLHQNKFGYNTAIRLAKQVLIKKGYDE</sequence>
<reference evidence="1" key="1">
    <citation type="submission" date="2020-10" db="EMBL/GenBank/DDBJ databases">
        <authorList>
            <person name="Gilroy R."/>
        </authorList>
    </citation>
    <scope>NUCLEOTIDE SEQUENCE</scope>
    <source>
        <strain evidence="1">10192</strain>
    </source>
</reference>
<comment type="caution">
    <text evidence="1">The sequence shown here is derived from an EMBL/GenBank/DDBJ whole genome shotgun (WGS) entry which is preliminary data.</text>
</comment>
<protein>
    <submittedName>
        <fullName evidence="1">Uncharacterized protein</fullName>
    </submittedName>
</protein>
<reference evidence="1" key="2">
    <citation type="journal article" date="2021" name="PeerJ">
        <title>Extensive microbial diversity within the chicken gut microbiome revealed by metagenomics and culture.</title>
        <authorList>
            <person name="Gilroy R."/>
            <person name="Ravi A."/>
            <person name="Getino M."/>
            <person name="Pursley I."/>
            <person name="Horton D.L."/>
            <person name="Alikhan N.F."/>
            <person name="Baker D."/>
            <person name="Gharbi K."/>
            <person name="Hall N."/>
            <person name="Watson M."/>
            <person name="Adriaenssens E.M."/>
            <person name="Foster-Nyarko E."/>
            <person name="Jarju S."/>
            <person name="Secka A."/>
            <person name="Antonio M."/>
            <person name="Oren A."/>
            <person name="Chaudhuri R.R."/>
            <person name="La Ragione R."/>
            <person name="Hildebrand F."/>
            <person name="Pallen M.J."/>
        </authorList>
    </citation>
    <scope>NUCLEOTIDE SEQUENCE</scope>
    <source>
        <strain evidence="1">10192</strain>
    </source>
</reference>
<dbReference type="Proteomes" id="UP000823632">
    <property type="component" value="Unassembled WGS sequence"/>
</dbReference>
<feature type="non-terminal residue" evidence="1">
    <location>
        <position position="235"/>
    </location>
</feature>